<dbReference type="NCBIfam" id="TIGR00778">
    <property type="entry name" value="ahpD_dom"/>
    <property type="match status" value="1"/>
</dbReference>
<sequence length="151" mass="17318">MNQPRLHWTDISPKAYQAMASVNAATAKSSLGPVLMELVQTRVSQLNGCAFCLDMHARDLRKHGETWQRINSLSTWRETSLYSKRERAALNWTETMTKLIGHRSHDADFEELKGHFSDQEIVELCWTIAQINAWNRMAIGMQMPVSDMPIE</sequence>
<dbReference type="PANTHER" id="PTHR34846:SF10">
    <property type="entry name" value="CYTOPLASMIC PROTEIN"/>
    <property type="match status" value="1"/>
</dbReference>
<dbReference type="AlphaFoldDB" id="A0A069PNA3"/>
<dbReference type="SUPFAM" id="SSF69118">
    <property type="entry name" value="AhpD-like"/>
    <property type="match status" value="1"/>
</dbReference>
<dbReference type="RefSeq" id="WP_035941717.1">
    <property type="nucleotide sequence ID" value="NZ_CADFFX010000010.1"/>
</dbReference>
<dbReference type="Pfam" id="PF02627">
    <property type="entry name" value="CMD"/>
    <property type="match status" value="1"/>
</dbReference>
<evidence type="ECO:0000259" key="1">
    <source>
        <dbReference type="Pfam" id="PF02627"/>
    </source>
</evidence>
<gene>
    <name evidence="2" type="ORF">BG61_14630</name>
</gene>
<reference evidence="2 3" key="1">
    <citation type="submission" date="2014-03" db="EMBL/GenBank/DDBJ databases">
        <title>Draft Genome Sequences of Four Burkholderia Strains.</title>
        <authorList>
            <person name="Liu X.Y."/>
            <person name="Li C.X."/>
            <person name="Xu J.H."/>
        </authorList>
    </citation>
    <scope>NUCLEOTIDE SEQUENCE [LARGE SCALE GENOMIC DNA]</scope>
    <source>
        <strain evidence="2 3">DSM 50014</strain>
    </source>
</reference>
<dbReference type="PANTHER" id="PTHR34846">
    <property type="entry name" value="4-CARBOXYMUCONOLACTONE DECARBOXYLASE FAMILY PROTEIN (AFU_ORTHOLOGUE AFUA_6G11590)"/>
    <property type="match status" value="1"/>
</dbReference>
<proteinExistence type="predicted"/>
<accession>A0A069PNA3</accession>
<feature type="domain" description="Carboxymuconolactone decarboxylase-like" evidence="1">
    <location>
        <begin position="13"/>
        <end position="94"/>
    </location>
</feature>
<dbReference type="InterPro" id="IPR004675">
    <property type="entry name" value="AhpD_core"/>
</dbReference>
<dbReference type="InterPro" id="IPR003779">
    <property type="entry name" value="CMD-like"/>
</dbReference>
<keyword evidence="2" id="KW-0575">Peroxidase</keyword>
<keyword evidence="2" id="KW-0560">Oxidoreductase</keyword>
<name>A0A069PNA3_9BURK</name>
<keyword evidence="3" id="KW-1185">Reference proteome</keyword>
<comment type="caution">
    <text evidence="2">The sequence shown here is derived from an EMBL/GenBank/DDBJ whole genome shotgun (WGS) entry which is preliminary data.</text>
</comment>
<evidence type="ECO:0000313" key="3">
    <source>
        <dbReference type="Proteomes" id="UP000027466"/>
    </source>
</evidence>
<organism evidence="2 3">
    <name type="scientific">Caballeronia glathei</name>
    <dbReference type="NCBI Taxonomy" id="60547"/>
    <lineage>
        <taxon>Bacteria</taxon>
        <taxon>Pseudomonadati</taxon>
        <taxon>Pseudomonadota</taxon>
        <taxon>Betaproteobacteria</taxon>
        <taxon>Burkholderiales</taxon>
        <taxon>Burkholderiaceae</taxon>
        <taxon>Caballeronia</taxon>
    </lineage>
</organism>
<dbReference type="Gene3D" id="1.20.1290.10">
    <property type="entry name" value="AhpD-like"/>
    <property type="match status" value="1"/>
</dbReference>
<dbReference type="InterPro" id="IPR029032">
    <property type="entry name" value="AhpD-like"/>
</dbReference>
<dbReference type="Proteomes" id="UP000027466">
    <property type="component" value="Unassembled WGS sequence"/>
</dbReference>
<protein>
    <submittedName>
        <fullName evidence="2">Alkylhydroperoxidase</fullName>
    </submittedName>
</protein>
<dbReference type="GO" id="GO:0051920">
    <property type="term" value="F:peroxiredoxin activity"/>
    <property type="evidence" value="ECO:0007669"/>
    <property type="project" value="InterPro"/>
</dbReference>
<dbReference type="EMBL" id="JFHC01000022">
    <property type="protein sequence ID" value="KDR41947.1"/>
    <property type="molecule type" value="Genomic_DNA"/>
</dbReference>
<evidence type="ECO:0000313" key="2">
    <source>
        <dbReference type="EMBL" id="KDR41947.1"/>
    </source>
</evidence>